<dbReference type="Proteomes" id="UP000030755">
    <property type="component" value="Unassembled WGS sequence"/>
</dbReference>
<sequence length="229" mass="26422">MKISFCLAVVLCSISVIVAPPVQEFNFIQDQLLVISKNVTLKAQDCENVLSDYNLVKRNYLETINNMKSFKVIPSYSIFTPYSWKQHVPKVQSLFDKAYSYYIKLYKSKAKEYTVPTLNEENATFADYISHISTLDEFSVNVLEKARELKDLRKVYITESPRVSTGPRDIRNELEKTFDKMGASPKREYLNLPLVNVDPARDSKLEAEIQEMFDQPAAYDSNDGYDFSF</sequence>
<accession>A0A075ASS3</accession>
<feature type="chain" id="PRO_5001704773" evidence="1">
    <location>
        <begin position="20"/>
        <end position="229"/>
    </location>
</feature>
<dbReference type="EMBL" id="KE561067">
    <property type="protein sequence ID" value="EPZ33313.1"/>
    <property type="molecule type" value="Genomic_DNA"/>
</dbReference>
<name>A0A075ASS3_ROZAC</name>
<evidence type="ECO:0000313" key="3">
    <source>
        <dbReference type="Proteomes" id="UP000030755"/>
    </source>
</evidence>
<feature type="signal peptide" evidence="1">
    <location>
        <begin position="1"/>
        <end position="19"/>
    </location>
</feature>
<dbReference type="HOGENOM" id="CLU_1210389_0_0_1"/>
<keyword evidence="3" id="KW-1185">Reference proteome</keyword>
<keyword evidence="1" id="KW-0732">Signal</keyword>
<reference evidence="2 3" key="1">
    <citation type="journal article" date="2013" name="Curr. Biol.">
        <title>Shared signatures of parasitism and phylogenomics unite Cryptomycota and microsporidia.</title>
        <authorList>
            <person name="James T.Y."/>
            <person name="Pelin A."/>
            <person name="Bonen L."/>
            <person name="Ahrendt S."/>
            <person name="Sain D."/>
            <person name="Corradi N."/>
            <person name="Stajich J.E."/>
        </authorList>
    </citation>
    <scope>NUCLEOTIDE SEQUENCE [LARGE SCALE GENOMIC DNA]</scope>
    <source>
        <strain evidence="2 3">CSF55</strain>
    </source>
</reference>
<gene>
    <name evidence="2" type="ORF">O9G_001725</name>
</gene>
<organism evidence="2 3">
    <name type="scientific">Rozella allomycis (strain CSF55)</name>
    <dbReference type="NCBI Taxonomy" id="988480"/>
    <lineage>
        <taxon>Eukaryota</taxon>
        <taxon>Fungi</taxon>
        <taxon>Fungi incertae sedis</taxon>
        <taxon>Cryptomycota</taxon>
        <taxon>Cryptomycota incertae sedis</taxon>
        <taxon>Rozella</taxon>
    </lineage>
</organism>
<evidence type="ECO:0000256" key="1">
    <source>
        <dbReference type="SAM" id="SignalP"/>
    </source>
</evidence>
<protein>
    <submittedName>
        <fullName evidence="2">Uncharacterized protein</fullName>
    </submittedName>
</protein>
<proteinExistence type="predicted"/>
<evidence type="ECO:0000313" key="2">
    <source>
        <dbReference type="EMBL" id="EPZ33313.1"/>
    </source>
</evidence>
<dbReference type="AlphaFoldDB" id="A0A075ASS3"/>